<evidence type="ECO:0008006" key="4">
    <source>
        <dbReference type="Google" id="ProtNLM"/>
    </source>
</evidence>
<gene>
    <name evidence="2" type="ORF">ACFQ07_11580</name>
</gene>
<reference evidence="3" key="1">
    <citation type="journal article" date="2019" name="Int. J. Syst. Evol. Microbiol.">
        <title>The Global Catalogue of Microorganisms (GCM) 10K type strain sequencing project: providing services to taxonomists for standard genome sequencing and annotation.</title>
        <authorList>
            <consortium name="The Broad Institute Genomics Platform"/>
            <consortium name="The Broad Institute Genome Sequencing Center for Infectious Disease"/>
            <person name="Wu L."/>
            <person name="Ma J."/>
        </authorList>
    </citation>
    <scope>NUCLEOTIDE SEQUENCE [LARGE SCALE GENOMIC DNA]</scope>
    <source>
        <strain evidence="3">JCM 31696</strain>
    </source>
</reference>
<comment type="caution">
    <text evidence="2">The sequence shown here is derived from an EMBL/GenBank/DDBJ whole genome shotgun (WGS) entry which is preliminary data.</text>
</comment>
<sequence length="46" mass="4895">MQEQPGRQGTTSTNASETRTARRAVVRMIADMICGPIIMVTASGSI</sequence>
<proteinExistence type="predicted"/>
<dbReference type="Proteomes" id="UP001597083">
    <property type="component" value="Unassembled WGS sequence"/>
</dbReference>
<dbReference type="EMBL" id="JBHTIR010001703">
    <property type="protein sequence ID" value="MFD0852872.1"/>
    <property type="molecule type" value="Genomic_DNA"/>
</dbReference>
<feature type="compositionally biased region" description="Polar residues" evidence="1">
    <location>
        <begin position="1"/>
        <end position="18"/>
    </location>
</feature>
<organism evidence="2 3">
    <name type="scientific">Actinomadura adrarensis</name>
    <dbReference type="NCBI Taxonomy" id="1819600"/>
    <lineage>
        <taxon>Bacteria</taxon>
        <taxon>Bacillati</taxon>
        <taxon>Actinomycetota</taxon>
        <taxon>Actinomycetes</taxon>
        <taxon>Streptosporangiales</taxon>
        <taxon>Thermomonosporaceae</taxon>
        <taxon>Actinomadura</taxon>
    </lineage>
</organism>
<feature type="region of interest" description="Disordered" evidence="1">
    <location>
        <begin position="1"/>
        <end position="20"/>
    </location>
</feature>
<evidence type="ECO:0000256" key="1">
    <source>
        <dbReference type="SAM" id="MobiDB-lite"/>
    </source>
</evidence>
<evidence type="ECO:0000313" key="3">
    <source>
        <dbReference type="Proteomes" id="UP001597083"/>
    </source>
</evidence>
<protein>
    <recommendedName>
        <fullName evidence="4">RDD family protein</fullName>
    </recommendedName>
</protein>
<name>A0ABW3CH50_9ACTN</name>
<evidence type="ECO:0000313" key="2">
    <source>
        <dbReference type="EMBL" id="MFD0852872.1"/>
    </source>
</evidence>
<keyword evidence="3" id="KW-1185">Reference proteome</keyword>
<accession>A0ABW3CH50</accession>